<evidence type="ECO:0000313" key="9">
    <source>
        <dbReference type="Proteomes" id="UP000648722"/>
    </source>
</evidence>
<keyword evidence="2" id="KW-0547">Nucleotide-binding</keyword>
<evidence type="ECO:0000256" key="5">
    <source>
        <dbReference type="ARBA" id="ARBA00022967"/>
    </source>
</evidence>
<gene>
    <name evidence="8" type="primary">ccmA</name>
    <name evidence="8" type="ORF">GCM10007420_00610</name>
</gene>
<reference evidence="9" key="1">
    <citation type="journal article" date="2019" name="Int. J. Syst. Evol. Microbiol.">
        <title>The Global Catalogue of Microorganisms (GCM) 10K type strain sequencing project: providing services to taxonomists for standard genome sequencing and annotation.</title>
        <authorList>
            <consortium name="The Broad Institute Genomics Platform"/>
            <consortium name="The Broad Institute Genome Sequencing Center for Infectious Disease"/>
            <person name="Wu L."/>
            <person name="Ma J."/>
        </authorList>
    </citation>
    <scope>NUCLEOTIDE SEQUENCE [LARGE SCALE GENOMIC DNA]</scope>
    <source>
        <strain evidence="9">CGMCC 1.12766</strain>
    </source>
</reference>
<comment type="caution">
    <text evidence="8">The sequence shown here is derived from an EMBL/GenBank/DDBJ whole genome shotgun (WGS) entry which is preliminary data.</text>
</comment>
<evidence type="ECO:0000256" key="6">
    <source>
        <dbReference type="ARBA" id="ARBA00023136"/>
    </source>
</evidence>
<sequence>MSVTALDTTASLGVQSLILSRGGRVLVRDLTFSLKPGEALVLTGPNGTGKTTLLRAIAGLVRPDAGSITAAPLAYLGHGDALKSAETVMQAMSFAARLHGAGDGRAALEVMGLSALVFRTCGQLSAGQKRRLALARMTLDPHARLWLLDEPAAPLDAEGKALLAALVADFRASGGMVIAATHADLGWSDVRTLEMGVSEAGT</sequence>
<name>A0ABQ1XDE9_9PROT</name>
<evidence type="ECO:0000259" key="7">
    <source>
        <dbReference type="PROSITE" id="PS50893"/>
    </source>
</evidence>
<keyword evidence="6" id="KW-0472">Membrane</keyword>
<proteinExistence type="predicted"/>
<keyword evidence="1" id="KW-0813">Transport</keyword>
<evidence type="ECO:0000313" key="8">
    <source>
        <dbReference type="EMBL" id="GGG89478.1"/>
    </source>
</evidence>
<keyword evidence="5" id="KW-1278">Translocase</keyword>
<dbReference type="NCBIfam" id="TIGR01189">
    <property type="entry name" value="ccmA"/>
    <property type="match status" value="1"/>
</dbReference>
<dbReference type="SUPFAM" id="SSF52540">
    <property type="entry name" value="P-loop containing nucleoside triphosphate hydrolases"/>
    <property type="match status" value="1"/>
</dbReference>
<dbReference type="InterPro" id="IPR003439">
    <property type="entry name" value="ABC_transporter-like_ATP-bd"/>
</dbReference>
<protein>
    <submittedName>
        <fullName evidence="8">Cytochrome c biogenesis ATP-binding export protein CcmA</fullName>
    </submittedName>
</protein>
<dbReference type="Pfam" id="PF00005">
    <property type="entry name" value="ABC_tran"/>
    <property type="match status" value="1"/>
</dbReference>
<dbReference type="Proteomes" id="UP000648722">
    <property type="component" value="Unassembled WGS sequence"/>
</dbReference>
<keyword evidence="3" id="KW-0201">Cytochrome c-type biogenesis</keyword>
<dbReference type="RefSeq" id="WP_188450558.1">
    <property type="nucleotide sequence ID" value="NZ_BMFS01000001.1"/>
</dbReference>
<evidence type="ECO:0000256" key="2">
    <source>
        <dbReference type="ARBA" id="ARBA00022741"/>
    </source>
</evidence>
<dbReference type="PROSITE" id="PS50893">
    <property type="entry name" value="ABC_TRANSPORTER_2"/>
    <property type="match status" value="1"/>
</dbReference>
<dbReference type="GO" id="GO:0005524">
    <property type="term" value="F:ATP binding"/>
    <property type="evidence" value="ECO:0007669"/>
    <property type="project" value="UniProtKB-KW"/>
</dbReference>
<evidence type="ECO:0000256" key="4">
    <source>
        <dbReference type="ARBA" id="ARBA00022840"/>
    </source>
</evidence>
<dbReference type="InterPro" id="IPR005895">
    <property type="entry name" value="ABC_transptr_haem_export_CcmA"/>
</dbReference>
<dbReference type="InterPro" id="IPR027417">
    <property type="entry name" value="P-loop_NTPase"/>
</dbReference>
<dbReference type="PANTHER" id="PTHR43499:SF1">
    <property type="entry name" value="ABC TRANSPORTER I FAMILY MEMBER 1"/>
    <property type="match status" value="1"/>
</dbReference>
<keyword evidence="9" id="KW-1185">Reference proteome</keyword>
<dbReference type="EMBL" id="BMFS01000001">
    <property type="protein sequence ID" value="GGG89478.1"/>
    <property type="molecule type" value="Genomic_DNA"/>
</dbReference>
<evidence type="ECO:0000256" key="3">
    <source>
        <dbReference type="ARBA" id="ARBA00022748"/>
    </source>
</evidence>
<dbReference type="PROSITE" id="PS00211">
    <property type="entry name" value="ABC_TRANSPORTER_1"/>
    <property type="match status" value="1"/>
</dbReference>
<dbReference type="InterPro" id="IPR003593">
    <property type="entry name" value="AAA+_ATPase"/>
</dbReference>
<dbReference type="Gene3D" id="3.40.50.300">
    <property type="entry name" value="P-loop containing nucleotide triphosphate hydrolases"/>
    <property type="match status" value="1"/>
</dbReference>
<feature type="domain" description="ABC transporter" evidence="7">
    <location>
        <begin position="12"/>
        <end position="195"/>
    </location>
</feature>
<dbReference type="SMART" id="SM00382">
    <property type="entry name" value="AAA"/>
    <property type="match status" value="1"/>
</dbReference>
<evidence type="ECO:0000256" key="1">
    <source>
        <dbReference type="ARBA" id="ARBA00022448"/>
    </source>
</evidence>
<organism evidence="8 9">
    <name type="scientific">Glycocaulis albus</name>
    <dbReference type="NCBI Taxonomy" id="1382801"/>
    <lineage>
        <taxon>Bacteria</taxon>
        <taxon>Pseudomonadati</taxon>
        <taxon>Pseudomonadota</taxon>
        <taxon>Alphaproteobacteria</taxon>
        <taxon>Maricaulales</taxon>
        <taxon>Maricaulaceae</taxon>
        <taxon>Glycocaulis</taxon>
    </lineage>
</organism>
<dbReference type="PANTHER" id="PTHR43499">
    <property type="entry name" value="ABC TRANSPORTER I FAMILY MEMBER 1"/>
    <property type="match status" value="1"/>
</dbReference>
<keyword evidence="4 8" id="KW-0067">ATP-binding</keyword>
<accession>A0ABQ1XDE9</accession>
<dbReference type="InterPro" id="IPR017871">
    <property type="entry name" value="ABC_transporter-like_CS"/>
</dbReference>